<sequence length="447" mass="49152">MEIEIISRDSVKPSSPTPCHLRTYKLSLLDQLMPSTHVPVIFFYRPIDQSEISARLQRLKQSLSEALTFFYLFAGKFKNELYIDCNDDGVSYTEAKVGCCLSDILGHPESEKISKLLPGDFYLESSGNSGIGIPVAMIQVNVLNCGGIVIGTKTSHKIIDGPTSTAFLKAWATIARGSSEVVVKPSFTAPSIFPQNISLPEDTMLAIWPSLIKFGKGVMKRFVFDASAVATLKARAASSTFVQHPTRVEAVSAFIWQCTILASKARHGSQRPSVLSHIVNLRGKKSTHLPEYSVGNLLWMSIAKCSAEAERELPLLVGVLRESILQIDGNFVQKLSGEEGFSKVCECLREFGEVYSNAGTDYLTCSSLCKVGIYETDFGWGKPIWVSPGGINGPVFQNLLFLNETSAGDGIEAWVTLDEREMVILERETQILEFASLDPSPLQLCKY</sequence>
<dbReference type="PANTHER" id="PTHR31623">
    <property type="entry name" value="F21J9.9"/>
    <property type="match status" value="1"/>
</dbReference>
<dbReference type="InterPro" id="IPR023213">
    <property type="entry name" value="CAT-like_dom_sf"/>
</dbReference>
<comment type="caution">
    <text evidence="4">The sequence shown here is derived from an EMBL/GenBank/DDBJ whole genome shotgun (WGS) entry which is preliminary data.</text>
</comment>
<dbReference type="PANTHER" id="PTHR31623:SF108">
    <property type="entry name" value="BAHD ACYLTRANSFERASE"/>
    <property type="match status" value="1"/>
</dbReference>
<proteinExistence type="inferred from homology"/>
<protein>
    <recommendedName>
        <fullName evidence="6">BAHD acyltransferase</fullName>
    </recommendedName>
</protein>
<keyword evidence="2" id="KW-0808">Transferase</keyword>
<evidence type="ECO:0000256" key="1">
    <source>
        <dbReference type="ARBA" id="ARBA00009861"/>
    </source>
</evidence>
<dbReference type="Pfam" id="PF02458">
    <property type="entry name" value="Transferase"/>
    <property type="match status" value="1"/>
</dbReference>
<dbReference type="EMBL" id="JARPOI010000012">
    <property type="protein sequence ID" value="KAJ9165871.1"/>
    <property type="molecule type" value="Genomic_DNA"/>
</dbReference>
<organism evidence="4 5">
    <name type="scientific">Hevea brasiliensis</name>
    <name type="common">Para rubber tree</name>
    <name type="synonym">Siphonia brasiliensis</name>
    <dbReference type="NCBI Taxonomy" id="3981"/>
    <lineage>
        <taxon>Eukaryota</taxon>
        <taxon>Viridiplantae</taxon>
        <taxon>Streptophyta</taxon>
        <taxon>Embryophyta</taxon>
        <taxon>Tracheophyta</taxon>
        <taxon>Spermatophyta</taxon>
        <taxon>Magnoliopsida</taxon>
        <taxon>eudicotyledons</taxon>
        <taxon>Gunneridae</taxon>
        <taxon>Pentapetalae</taxon>
        <taxon>rosids</taxon>
        <taxon>fabids</taxon>
        <taxon>Malpighiales</taxon>
        <taxon>Euphorbiaceae</taxon>
        <taxon>Crotonoideae</taxon>
        <taxon>Micrandreae</taxon>
        <taxon>Hevea</taxon>
    </lineage>
</organism>
<keyword evidence="3" id="KW-0012">Acyltransferase</keyword>
<evidence type="ECO:0000256" key="2">
    <source>
        <dbReference type="ARBA" id="ARBA00022679"/>
    </source>
</evidence>
<evidence type="ECO:0008006" key="6">
    <source>
        <dbReference type="Google" id="ProtNLM"/>
    </source>
</evidence>
<name>A0ABQ9LD50_HEVBR</name>
<evidence type="ECO:0000313" key="5">
    <source>
        <dbReference type="Proteomes" id="UP001174677"/>
    </source>
</evidence>
<keyword evidence="5" id="KW-1185">Reference proteome</keyword>
<comment type="similarity">
    <text evidence="1">Belongs to the plant acyltransferase family.</text>
</comment>
<dbReference type="Proteomes" id="UP001174677">
    <property type="component" value="Chromosome 12"/>
</dbReference>
<evidence type="ECO:0000256" key="3">
    <source>
        <dbReference type="ARBA" id="ARBA00023315"/>
    </source>
</evidence>
<dbReference type="Gene3D" id="3.30.559.10">
    <property type="entry name" value="Chloramphenicol acetyltransferase-like domain"/>
    <property type="match status" value="2"/>
</dbReference>
<reference evidence="4 5" key="1">
    <citation type="journal article" date="2023" name="Plant Biotechnol. J.">
        <title>Chromosome-level wild Hevea brasiliensis genome provides new tools for genomic-assisted breeding and valuable loci to elevate rubber yield.</title>
        <authorList>
            <person name="Cheng H."/>
            <person name="Song X."/>
            <person name="Hu Y."/>
            <person name="Wu T."/>
            <person name="Yang Q."/>
            <person name="An Z."/>
            <person name="Feng S."/>
            <person name="Deng Z."/>
            <person name="Wu W."/>
            <person name="Zeng X."/>
            <person name="Tu M."/>
            <person name="Wang X."/>
            <person name="Huang H."/>
        </authorList>
    </citation>
    <scope>NUCLEOTIDE SEQUENCE [LARGE SCALE GENOMIC DNA]</scope>
    <source>
        <strain evidence="4">MT/VB/25A 57/8</strain>
    </source>
</reference>
<evidence type="ECO:0000313" key="4">
    <source>
        <dbReference type="EMBL" id="KAJ9165871.1"/>
    </source>
</evidence>
<accession>A0ABQ9LD50</accession>
<gene>
    <name evidence="4" type="ORF">P3X46_020689</name>
</gene>